<dbReference type="InterPro" id="IPR005062">
    <property type="entry name" value="SAC3/GANP/THP3_conserved"/>
</dbReference>
<feature type="region of interest" description="Disordered" evidence="1">
    <location>
        <begin position="1297"/>
        <end position="1352"/>
    </location>
</feature>
<accession>A0ABR4AT28</accession>
<feature type="domain" description="SAC3/GANP/THP3 conserved" evidence="2">
    <location>
        <begin position="161"/>
        <end position="483"/>
    </location>
</feature>
<sequence length="1473" mass="161925">MSALQGPLASTNSRGRGTPRGGVKSRNPRTAGAPGVERSAVRRTSPYNATSGSDSRHLKPPPNQGHHHNNSRGKPRSHGPLTSAIQSHAGKIVDPRLEGWRNPATVDSQTYKQRMLDLFQTLKQNRERERKDAIKDGFLADPDKPTSLANAITPVGTCQEMCPEFERVERIVQLMVDGSEKIPSTSDSDIKVPCEQLMVKRFRRSAAGYDEQLPSDIRPPAVLQHALNYLFNDVVGGPQPLATVHKFVWDRTRGIRNDFSIQQVTRTEDLKIAIDCFERIARFHILSLHQLSRFQSEKGEFDAHQEREQLNNTLLSLMYYYDDSRHKLISPNEAEFRAYCIVFEIQDLRPDLEDRAQSWPRPILKDPRVQTAFKLYAAAGNTADDQGPLRPKTQFLTAQANTRGFWNLVQSHAVSYLMACVAEIYFNLVRRTALEAIWKAYKGKRGGPTKMQDWTLKDLTPALGFDTEEQTETFCEEHEFEISENENGEAFIDLGSVMTGNLTDQNPRRKQIFSRHLVEYKRLNRTLPAVINGMSASHAQAQGLVNDSSDAESISVANIESLFVDGSSDDEGKQSRSRSASPQKKAVVNGDVPKMNPTAIPFNPFAPSPPGNTSKPGPFQGPTTFGLPSSAPSSKPSQPNATSPFDFGSKPTTSSYGQFGDKDSPKFDFHAAANKAKEQETKDFPVPSDTKDPPKFNFLPASTKLETTDNSTKASPIGLSAGVKKSVFGQPSKSFPVAKPAEPAKAPSGPTSTFPVTTESLKPKNVIDQSSNSSAPAKVSFPTSPLFGLGSTKSSTENNQIAPLGLSQDSKSKATDNASSNPKDAKVTPFLFTTSSMPNSTTSILFPQPAKPTDPVTPPLKDSSNPFSFFPDLDTNTTPSSSTPQPPSISTPISLFPETKRANDSIQPTTDSTSPKPLLFPSPTPAQPEARRELQRPFSSNLSTLSGSAAVGTATVQSRQDPFPSTNSQLDLRRAALDKLSDAVMREDRGLLQQFIEHTVGPIITSSLAQLEDEWSWEEARGCRAILLSKKYFRKWRVNAWNIGLIRKGRERRRNFAMSIQQSARSSPKRPLNTRNSLAAEGLASSLLRQGSPAKLMPPPSESLRKRQSLPADFGPEQVSSDTAAGTKRKRDDVIPSADEILPRPTKINHRRSQTLGNSMSAPPYRVSRSVYKSRVDTSKIPEGSMFHEVLMKQARRLAPNAKSDTTRTDYFRLKSLGIDPDTPVVPLTKKRTRNEVDVNRAGKAIKSSPQPPPSTNATETPAAQTPTQKPSTPFKPADDDDEALFASLRSVREALAESEQWMQSERQSIERQSTERTATPQTNASSVDNETPAQRRLREIQERGPTPSRTEVRLRTMGDKALLPKGFWDGEGMGKSLYGKGKGKDLEAMTPTPLPGPPFQPSQPMGPPRMGFAALGAQGYMNGQLGGQRQMNSQFGMQGRVNGEFDMQTMSGGRRQEPEQRTGASVEDAIEL</sequence>
<protein>
    <recommendedName>
        <fullName evidence="2">SAC3/GANP/THP3 conserved domain-containing protein</fullName>
    </recommendedName>
</protein>
<dbReference type="Proteomes" id="UP001590951">
    <property type="component" value="Unassembled WGS sequence"/>
</dbReference>
<evidence type="ECO:0000313" key="3">
    <source>
        <dbReference type="EMBL" id="KAL2048862.1"/>
    </source>
</evidence>
<dbReference type="InterPro" id="IPR045107">
    <property type="entry name" value="SAC3/GANP/THP3"/>
</dbReference>
<feature type="compositionally biased region" description="Basic and acidic residues" evidence="1">
    <location>
        <begin position="660"/>
        <end position="694"/>
    </location>
</feature>
<feature type="compositionally biased region" description="Pro residues" evidence="1">
    <location>
        <begin position="849"/>
        <end position="858"/>
    </location>
</feature>
<organism evidence="3 4">
    <name type="scientific">Lepraria finkii</name>
    <dbReference type="NCBI Taxonomy" id="1340010"/>
    <lineage>
        <taxon>Eukaryota</taxon>
        <taxon>Fungi</taxon>
        <taxon>Dikarya</taxon>
        <taxon>Ascomycota</taxon>
        <taxon>Pezizomycotina</taxon>
        <taxon>Lecanoromycetes</taxon>
        <taxon>OSLEUM clade</taxon>
        <taxon>Lecanoromycetidae</taxon>
        <taxon>Lecanorales</taxon>
        <taxon>Lecanorineae</taxon>
        <taxon>Stereocaulaceae</taxon>
        <taxon>Lepraria</taxon>
    </lineage>
</organism>
<feature type="compositionally biased region" description="Low complexity" evidence="1">
    <location>
        <begin position="628"/>
        <end position="639"/>
    </location>
</feature>
<comment type="caution">
    <text evidence="3">The sequence shown here is derived from an EMBL/GenBank/DDBJ whole genome shotgun (WGS) entry which is preliminary data.</text>
</comment>
<reference evidence="3 4" key="1">
    <citation type="submission" date="2024-09" db="EMBL/GenBank/DDBJ databases">
        <title>Rethinking Asexuality: The Enigmatic Case of Functional Sexual Genes in Lepraria (Stereocaulaceae).</title>
        <authorList>
            <person name="Doellman M."/>
            <person name="Sun Y."/>
            <person name="Barcenas-Pena A."/>
            <person name="Lumbsch H.T."/>
            <person name="Grewe F."/>
        </authorList>
    </citation>
    <scope>NUCLEOTIDE SEQUENCE [LARGE SCALE GENOMIC DNA]</scope>
    <source>
        <strain evidence="3 4">Grewe 0041</strain>
    </source>
</reference>
<feature type="compositionally biased region" description="Polar residues" evidence="1">
    <location>
        <begin position="1316"/>
        <end position="1333"/>
    </location>
</feature>
<feature type="region of interest" description="Disordered" evidence="1">
    <location>
        <begin position="1218"/>
        <end position="1280"/>
    </location>
</feature>
<feature type="region of interest" description="Disordered" evidence="1">
    <location>
        <begin position="1445"/>
        <end position="1473"/>
    </location>
</feature>
<feature type="compositionally biased region" description="Polar residues" evidence="1">
    <location>
        <begin position="704"/>
        <end position="714"/>
    </location>
</feature>
<keyword evidence="4" id="KW-1185">Reference proteome</keyword>
<dbReference type="PANTHER" id="PTHR12436">
    <property type="entry name" value="80 KDA MCM3-ASSOCIATED PROTEIN"/>
    <property type="match status" value="1"/>
</dbReference>
<feature type="compositionally biased region" description="Polar residues" evidence="1">
    <location>
        <begin position="904"/>
        <end position="915"/>
    </location>
</feature>
<feature type="compositionally biased region" description="Basic residues" evidence="1">
    <location>
        <begin position="65"/>
        <end position="77"/>
    </location>
</feature>
<feature type="compositionally biased region" description="Low complexity" evidence="1">
    <location>
        <begin position="736"/>
        <end position="747"/>
    </location>
</feature>
<feature type="region of interest" description="Disordered" evidence="1">
    <location>
        <begin position="565"/>
        <end position="934"/>
    </location>
</feature>
<feature type="region of interest" description="Disordered" evidence="1">
    <location>
        <begin position="1"/>
        <end position="82"/>
    </location>
</feature>
<feature type="region of interest" description="Disordered" evidence="1">
    <location>
        <begin position="1089"/>
        <end position="1142"/>
    </location>
</feature>
<feature type="compositionally biased region" description="Low complexity" evidence="1">
    <location>
        <begin position="1256"/>
        <end position="1273"/>
    </location>
</feature>
<evidence type="ECO:0000256" key="1">
    <source>
        <dbReference type="SAM" id="MobiDB-lite"/>
    </source>
</evidence>
<evidence type="ECO:0000313" key="4">
    <source>
        <dbReference type="Proteomes" id="UP001590951"/>
    </source>
</evidence>
<dbReference type="EMBL" id="JBHFEH010000078">
    <property type="protein sequence ID" value="KAL2048862.1"/>
    <property type="molecule type" value="Genomic_DNA"/>
</dbReference>
<dbReference type="PANTHER" id="PTHR12436:SF3">
    <property type="entry name" value="GERMINAL-CENTER ASSOCIATED NUCLEAR PROTEIN"/>
    <property type="match status" value="1"/>
</dbReference>
<dbReference type="Gene3D" id="1.25.40.990">
    <property type="match status" value="1"/>
</dbReference>
<evidence type="ECO:0000259" key="2">
    <source>
        <dbReference type="Pfam" id="PF03399"/>
    </source>
</evidence>
<proteinExistence type="predicted"/>
<feature type="compositionally biased region" description="Polar residues" evidence="1">
    <location>
        <begin position="611"/>
        <end position="627"/>
    </location>
</feature>
<dbReference type="Pfam" id="PF03399">
    <property type="entry name" value="SAC3_GANP"/>
    <property type="match status" value="1"/>
</dbReference>
<name>A0ABR4AT28_9LECA</name>
<feature type="compositionally biased region" description="Polar residues" evidence="1">
    <location>
        <begin position="749"/>
        <end position="760"/>
    </location>
</feature>
<gene>
    <name evidence="3" type="ORF">ABVK25_010920</name>
</gene>
<feature type="compositionally biased region" description="Polar residues" evidence="1">
    <location>
        <begin position="831"/>
        <end position="845"/>
    </location>
</feature>
<feature type="compositionally biased region" description="Polar residues" evidence="1">
    <location>
        <begin position="791"/>
        <end position="801"/>
    </location>
</feature>